<sequence length="155" mass="17210">MAVEILPLEEIKQRIGTELGVSDWLPIDQDRIDAFADCTMDHQWIHVDQAASAKGPFGKTIAHGYLTLSLLSHFSENHMVVPQGAVIVINYGMNKVRFIAPVLVGSRIRDRIFLAAVEEKSNGRVVVTTSHTVEIEGQEKPALVAEMLTMFDVKK</sequence>
<reference evidence="2 3" key="1">
    <citation type="journal article" date="2009" name="Environ. Microbiol.">
        <title>Genome sequence of Desulfobacterium autotrophicum HRM2, a marine sulfate reducer oxidizing organic carbon completely to carbon dioxide.</title>
        <authorList>
            <person name="Strittmatter A.W."/>
            <person name="Liesegang H."/>
            <person name="Rabus R."/>
            <person name="Decker I."/>
            <person name="Amann J."/>
            <person name="Andres S."/>
            <person name="Henne A."/>
            <person name="Fricke W.F."/>
            <person name="Martinez-Arias R."/>
            <person name="Bartels D."/>
            <person name="Goesmann A."/>
            <person name="Krause L."/>
            <person name="Puehler A."/>
            <person name="Klenk H.P."/>
            <person name="Richter M."/>
            <person name="Schuler M."/>
            <person name="Gloeckner F.O."/>
            <person name="Meyerdierks A."/>
            <person name="Gottschalk G."/>
            <person name="Amann R."/>
        </authorList>
    </citation>
    <scope>NUCLEOTIDE SEQUENCE [LARGE SCALE GENOMIC DNA]</scope>
    <source>
        <strain evidence="3">ATCC 43914 / DSM 3382 / HRM2</strain>
    </source>
</reference>
<dbReference type="InterPro" id="IPR002539">
    <property type="entry name" value="MaoC-like_dom"/>
</dbReference>
<organism evidence="2 3">
    <name type="scientific">Desulforapulum autotrophicum (strain ATCC 43914 / DSM 3382 / VKM B-1955 / HRM2)</name>
    <name type="common">Desulfobacterium autotrophicum</name>
    <dbReference type="NCBI Taxonomy" id="177437"/>
    <lineage>
        <taxon>Bacteria</taxon>
        <taxon>Pseudomonadati</taxon>
        <taxon>Thermodesulfobacteriota</taxon>
        <taxon>Desulfobacteria</taxon>
        <taxon>Desulfobacterales</taxon>
        <taxon>Desulfobacteraceae</taxon>
        <taxon>Desulforapulum</taxon>
    </lineage>
</organism>
<evidence type="ECO:0000313" key="2">
    <source>
        <dbReference type="EMBL" id="ACN13430.1"/>
    </source>
</evidence>
<dbReference type="PANTHER" id="PTHR42993">
    <property type="entry name" value="MAOC-LIKE DEHYDRATASE DOMAIN-CONTAINING PROTEIN"/>
    <property type="match status" value="1"/>
</dbReference>
<dbReference type="KEGG" id="dat:HRM2_03080"/>
<dbReference type="InterPro" id="IPR039375">
    <property type="entry name" value="NodN-like"/>
</dbReference>
<evidence type="ECO:0000259" key="1">
    <source>
        <dbReference type="Pfam" id="PF01575"/>
    </source>
</evidence>
<dbReference type="Gene3D" id="3.10.129.10">
    <property type="entry name" value="Hotdog Thioesterase"/>
    <property type="match status" value="1"/>
</dbReference>
<dbReference type="EMBL" id="CP001087">
    <property type="protein sequence ID" value="ACN13430.1"/>
    <property type="molecule type" value="Genomic_DNA"/>
</dbReference>
<evidence type="ECO:0000313" key="3">
    <source>
        <dbReference type="Proteomes" id="UP000000442"/>
    </source>
</evidence>
<accession>C0QGF5</accession>
<keyword evidence="3" id="KW-1185">Reference proteome</keyword>
<proteinExistence type="predicted"/>
<dbReference type="RefSeq" id="WP_012662679.1">
    <property type="nucleotide sequence ID" value="NC_012108.1"/>
</dbReference>
<protein>
    <recommendedName>
        <fullName evidence="1">MaoC-like domain-containing protein</fullName>
    </recommendedName>
</protein>
<dbReference type="Proteomes" id="UP000000442">
    <property type="component" value="Chromosome"/>
</dbReference>
<dbReference type="OrthoDB" id="9801735at2"/>
<dbReference type="HOGENOM" id="CLU_108911_1_0_7"/>
<dbReference type="CDD" id="cd03450">
    <property type="entry name" value="NodN"/>
    <property type="match status" value="1"/>
</dbReference>
<gene>
    <name evidence="2" type="ordered locus">HRM2_03080</name>
</gene>
<feature type="domain" description="MaoC-like" evidence="1">
    <location>
        <begin position="12"/>
        <end position="133"/>
    </location>
</feature>
<dbReference type="STRING" id="177437.HRM2_03080"/>
<dbReference type="Pfam" id="PF01575">
    <property type="entry name" value="MaoC_dehydratas"/>
    <property type="match status" value="1"/>
</dbReference>
<dbReference type="SUPFAM" id="SSF54637">
    <property type="entry name" value="Thioesterase/thiol ester dehydrase-isomerase"/>
    <property type="match status" value="1"/>
</dbReference>
<dbReference type="InterPro" id="IPR029069">
    <property type="entry name" value="HotDog_dom_sf"/>
</dbReference>
<dbReference type="AlphaFoldDB" id="C0QGF5"/>
<dbReference type="eggNOG" id="COG2030">
    <property type="taxonomic scope" value="Bacteria"/>
</dbReference>
<dbReference type="PANTHER" id="PTHR42993:SF1">
    <property type="entry name" value="MAOC-LIKE DEHYDRATASE DOMAIN-CONTAINING PROTEIN"/>
    <property type="match status" value="1"/>
</dbReference>
<name>C0QGF5_DESAH</name>